<evidence type="ECO:0000256" key="2">
    <source>
        <dbReference type="ARBA" id="ARBA00022741"/>
    </source>
</evidence>
<evidence type="ECO:0000259" key="10">
    <source>
        <dbReference type="Pfam" id="PF23576"/>
    </source>
</evidence>
<keyword evidence="5" id="KW-0067">ATP-binding</keyword>
<evidence type="ECO:0000256" key="4">
    <source>
        <dbReference type="ARBA" id="ARBA00022806"/>
    </source>
</evidence>
<dbReference type="Pfam" id="PF23576">
    <property type="entry name" value="SEN1_barrel"/>
    <property type="match status" value="1"/>
</dbReference>
<comment type="caution">
    <text evidence="11">The sequence shown here is derived from an EMBL/GenBank/DDBJ whole genome shotgun (WGS) entry which is preliminary data.</text>
</comment>
<evidence type="ECO:0000256" key="3">
    <source>
        <dbReference type="ARBA" id="ARBA00022801"/>
    </source>
</evidence>
<protein>
    <submittedName>
        <fullName evidence="11">Uncharacterized protein</fullName>
    </submittedName>
</protein>
<evidence type="ECO:0000256" key="1">
    <source>
        <dbReference type="ARBA" id="ARBA00007913"/>
    </source>
</evidence>
<evidence type="ECO:0000259" key="9">
    <source>
        <dbReference type="Pfam" id="PF13087"/>
    </source>
</evidence>
<feature type="non-terminal residue" evidence="11">
    <location>
        <position position="1"/>
    </location>
</feature>
<dbReference type="SUPFAM" id="SSF48371">
    <property type="entry name" value="ARM repeat"/>
    <property type="match status" value="1"/>
</dbReference>
<dbReference type="InterPro" id="IPR016024">
    <property type="entry name" value="ARM-type_fold"/>
</dbReference>
<dbReference type="InterPro" id="IPR047187">
    <property type="entry name" value="SF1_C_Upf1"/>
</dbReference>
<dbReference type="InterPro" id="IPR056474">
    <property type="entry name" value="SEN1_barrel"/>
</dbReference>
<gene>
    <name evidence="11" type="ORF">B7463_g3842</name>
</gene>
<proteinExistence type="inferred from homology"/>
<dbReference type="GO" id="GO:0006369">
    <property type="term" value="P:termination of RNA polymerase II transcription"/>
    <property type="evidence" value="ECO:0007669"/>
    <property type="project" value="TreeGrafter"/>
</dbReference>
<evidence type="ECO:0000259" key="7">
    <source>
        <dbReference type="Pfam" id="PF12726"/>
    </source>
</evidence>
<dbReference type="InterPro" id="IPR041677">
    <property type="entry name" value="DNA2/NAM7_AAA_11"/>
</dbReference>
<dbReference type="GO" id="GO:0016604">
    <property type="term" value="C:nuclear body"/>
    <property type="evidence" value="ECO:0007669"/>
    <property type="project" value="TreeGrafter"/>
</dbReference>
<dbReference type="Proteomes" id="UP000258309">
    <property type="component" value="Unassembled WGS sequence"/>
</dbReference>
<feature type="compositionally biased region" description="Basic and acidic residues" evidence="6">
    <location>
        <begin position="1932"/>
        <end position="1942"/>
    </location>
</feature>
<dbReference type="CDD" id="cd18808">
    <property type="entry name" value="SF1_C_Upf1"/>
    <property type="match status" value="1"/>
</dbReference>
<comment type="similarity">
    <text evidence="1">Belongs to the DNA2/NAM7 helicase family.</text>
</comment>
<feature type="region of interest" description="Disordered" evidence="6">
    <location>
        <begin position="1809"/>
        <end position="1982"/>
    </location>
</feature>
<dbReference type="InterPro" id="IPR027417">
    <property type="entry name" value="P-loop_NTPase"/>
</dbReference>
<feature type="domain" description="DNA2/NAM7 helicase helicase" evidence="8">
    <location>
        <begin position="1541"/>
        <end position="1568"/>
    </location>
</feature>
<dbReference type="InterPro" id="IPR041679">
    <property type="entry name" value="DNA2/NAM7-like_C"/>
</dbReference>
<evidence type="ECO:0000256" key="5">
    <source>
        <dbReference type="ARBA" id="ARBA00022840"/>
    </source>
</evidence>
<evidence type="ECO:0000259" key="8">
    <source>
        <dbReference type="Pfam" id="PF13086"/>
    </source>
</evidence>
<dbReference type="GO" id="GO:0005524">
    <property type="term" value="F:ATP binding"/>
    <property type="evidence" value="ECO:0007669"/>
    <property type="project" value="UniProtKB-KW"/>
</dbReference>
<organism evidence="11 12">
    <name type="scientific">Scytalidium lignicola</name>
    <name type="common">Hyphomycete</name>
    <dbReference type="NCBI Taxonomy" id="5539"/>
    <lineage>
        <taxon>Eukaryota</taxon>
        <taxon>Fungi</taxon>
        <taxon>Dikarya</taxon>
        <taxon>Ascomycota</taxon>
        <taxon>Pezizomycotina</taxon>
        <taxon>Leotiomycetes</taxon>
        <taxon>Leotiomycetes incertae sedis</taxon>
        <taxon>Scytalidium</taxon>
    </lineage>
</organism>
<dbReference type="GO" id="GO:0016787">
    <property type="term" value="F:hydrolase activity"/>
    <property type="evidence" value="ECO:0007669"/>
    <property type="project" value="UniProtKB-KW"/>
</dbReference>
<evidence type="ECO:0000256" key="6">
    <source>
        <dbReference type="SAM" id="MobiDB-lite"/>
    </source>
</evidence>
<dbReference type="OrthoDB" id="6513042at2759"/>
<keyword evidence="12" id="KW-1185">Reference proteome</keyword>
<dbReference type="FunFam" id="3.40.50.300:FF:000326">
    <property type="entry name" value="P-loop containing nucleoside triphosphate hydrolase"/>
    <property type="match status" value="1"/>
</dbReference>
<dbReference type="GO" id="GO:0005694">
    <property type="term" value="C:chromosome"/>
    <property type="evidence" value="ECO:0007669"/>
    <property type="project" value="UniProtKB-ARBA"/>
</dbReference>
<feature type="domain" description="DNA2/NAM7 helicase helicase" evidence="8">
    <location>
        <begin position="1298"/>
        <end position="1539"/>
    </location>
</feature>
<dbReference type="OMA" id="PWHQSEL"/>
<feature type="compositionally biased region" description="Polar residues" evidence="6">
    <location>
        <begin position="1865"/>
        <end position="1882"/>
    </location>
</feature>
<dbReference type="Pfam" id="PF13087">
    <property type="entry name" value="AAA_12"/>
    <property type="match status" value="1"/>
</dbReference>
<feature type="non-terminal residue" evidence="11">
    <location>
        <position position="1982"/>
    </location>
</feature>
<dbReference type="SUPFAM" id="SSF52540">
    <property type="entry name" value="P-loop containing nucleoside triphosphate hydrolases"/>
    <property type="match status" value="1"/>
</dbReference>
<dbReference type="GO" id="GO:0001147">
    <property type="term" value="F:transcription termination site sequence-specific DNA binding"/>
    <property type="evidence" value="ECO:0007669"/>
    <property type="project" value="TreeGrafter"/>
</dbReference>
<sequence length="1982" mass="223356">MRGEEEIMDEIHGLVGELKSFPADAHWFCPKLNDDDPADYDNPDIAEEDVSSQTKHQAIEAFKRRKEVAYKVSLVLGLSPEVSGRVMEDYTRRLNTLLTSCSKCVSNWHMGRKGYLKQLAEQFDDDTIAELSDRLDRIDFDRIDRGLATAEKLLSAVEPAQRTQKLLAQSNAETLVALYEALCCINYHKSDQRLAKHFDYVFQQVQNKKPLRIEDTIPAMTRFLFHPNPIRLRFATSAWEGKMRPMLTTETFDWVVHDNLSESMWMASQLSAPYPDIQRFWDGFLLMLNKMDQNLITHSLRAMEIQPDIYHVALQHLSCKSEEILRPVIKAISGLIRKSSKDFWSAMGTISPVTVAEQIFLNPTYKQLLAKAGKFGDPEECFEATSWIPDFIGSLAAVHQYDACRSLLYHLLERLQGEALPQDAQLACCRAALEALCVTLSTFVDKEYKINPSTSLIVINNVLSLVDKYKVIVLQCADAQEADQGSLDLKRLGMLVIRDALDLDCKALSSEYTALLGGTPIQRDQTSHSRPIWEAVLQSFRPGNLELGKNILAATSSLIGLDRIWPQDKKKSTLSKDSIQFNKDFQQLTENISKVYERLSDFEPDDLLQMYRDPLTARPMFAALMSGDQATYEAAIELVKVMTGMSSKQEAFSIVLDKVFVPTLNSLTFAITRISKTKAFTPVPFMIKTGREVLKALCGSTGALRTRTTSTTAEQHAITTWWAHQWRGLDFIFRYTEHWTAQVDRPLEEMEVFCRDAMEYAEALFDQYSIVAAALDESNASERVAKDSGASTSDTSKASQSKVLQVVCNNVFGLTLWLRLRDSYLVSVITSLLGKLLRSLAEFDMEIEEEALQYIKDALKQERERGFRKTNLTNLQKAELQRALDEHQGLEFIEPEQALKTAAPKKQSTIEAWSRSAEGIKHEPKTKLQTTSALSSHNNRILEAMRARQTAESRESREKADAIREKRKKEIEEKRQRDALAIARAKALRSNIVPGEGSGLKGIGIEGKEHGPIRSEIMVGSSDEESDDEDNDSTDALLLQRKATSQKVREYEESKRLALKQMQQGPVRKTKVQRSAKDLRARVEPNMDKLYIEILNWDIFHHGDDPPSNSDYKKIAYKFLDLDLYKRTFGPLLISEVWRSLMTAKDENNFAAVEITILNRLSVDKFMEVSSSMPIASNRDMKISERDIVLLSRGQDPLNNQQEPHCLGRVERVNRKKDVVEVTYRVSRDCPAAFLQCMVPNGKVHALKIADMTTTQREFAALSSLEYYDLCSEILEAKPSPIQRYSEEKVSAVASKYQLNRGQAQAILSANDNDGFTLIQGPPGSGKTKTIVAMVGTILTPILQQQALQARARPAVPGASAPSNHPKKKLLICAPSNAAVDELVVRLKQGIQPLNGPLQKISVIRIGRSDAINADVKDVMLDELVRVKLEGDKADKNGILSEREKLHQEAGKIKEQLNVLRPQMGEARGKQDKALELKLQREFDLLKRRQAHIGSKIDEDKESGNTVSRQNEINRRRFQQEIIDSAHVLCATLSGSGHDIALIPLKYGCSKCILVGDPEQLPPTVLSRSAKSFGYEQSLFVRMQHNHPQDVHLLDTQYRMHPEISRFPSKEFYGGRLIDGNNMARLREKPWHTSTILGPYRFFDVKGVQTKEARGHSFINIPELNAALQLYRRLKTDYSTYDFKGKIGIITSYKAQLNELKSRFARTYGDSIFEEIEFNTTDAFQGREREIIIFSCVRAKATGGIGFLGDIRRMNVGLTRAKCSLWVLGDSKSLQQGEFWNKLIEDSKVRNRYTNGDVMALLSKPTSKDRKITYEEPPYSTNDTKSVAESRSATPRSIDTSKSEPGILPKLEDSDVEMIDAPTSAPLSRISSVGPSSPMTESSDSKDKTRDLSAIKEEPSGLNPSKKHMRELSLDDPIPPKRLHTPSQQDLKVPKDEKEKEANIGPQISKLPPKPAPGSLGILPPRKKVPVDPFIKRKPARR</sequence>
<accession>A0A3E2HGG7</accession>
<feature type="region of interest" description="Disordered" evidence="6">
    <location>
        <begin position="915"/>
        <end position="935"/>
    </location>
</feature>
<dbReference type="PANTHER" id="PTHR10887">
    <property type="entry name" value="DNA2/NAM7 HELICASE FAMILY"/>
    <property type="match status" value="1"/>
</dbReference>
<dbReference type="InterPro" id="IPR024481">
    <property type="entry name" value="Helicase_Sen1_N"/>
</dbReference>
<keyword evidence="2" id="KW-0547">Nucleotide-binding</keyword>
<name>A0A3E2HGG7_SCYLI</name>
<dbReference type="Gene3D" id="3.40.50.300">
    <property type="entry name" value="P-loop containing nucleotide triphosphate hydrolases"/>
    <property type="match status" value="2"/>
</dbReference>
<feature type="compositionally biased region" description="Basic and acidic residues" evidence="6">
    <location>
        <begin position="1883"/>
        <end position="1899"/>
    </location>
</feature>
<dbReference type="CDD" id="cd18042">
    <property type="entry name" value="DEXXQc_SETX"/>
    <property type="match status" value="1"/>
</dbReference>
<dbReference type="STRING" id="5539.A0A3E2HGG7"/>
<feature type="domain" description="DNA2/NAM7 helicase-like C-terminal" evidence="9">
    <location>
        <begin position="1575"/>
        <end position="1772"/>
    </location>
</feature>
<dbReference type="GO" id="GO:0004386">
    <property type="term" value="F:helicase activity"/>
    <property type="evidence" value="ECO:0007669"/>
    <property type="project" value="UniProtKB-KW"/>
</dbReference>
<dbReference type="InterPro" id="IPR045055">
    <property type="entry name" value="DNA2/NAM7-like"/>
</dbReference>
<feature type="domain" description="Helicase Sen1 N-terminal" evidence="7">
    <location>
        <begin position="91"/>
        <end position="830"/>
    </location>
</feature>
<feature type="compositionally biased region" description="Polar residues" evidence="6">
    <location>
        <begin position="1819"/>
        <end position="1840"/>
    </location>
</feature>
<dbReference type="PANTHER" id="PTHR10887:SF495">
    <property type="entry name" value="HELICASE SENATAXIN ISOFORM X1-RELATED"/>
    <property type="match status" value="1"/>
</dbReference>
<dbReference type="EMBL" id="NCSJ02000053">
    <property type="protein sequence ID" value="RFU32526.1"/>
    <property type="molecule type" value="Genomic_DNA"/>
</dbReference>
<dbReference type="Pfam" id="PF13086">
    <property type="entry name" value="AAA_11"/>
    <property type="match status" value="2"/>
</dbReference>
<evidence type="ECO:0000313" key="12">
    <source>
        <dbReference type="Proteomes" id="UP000258309"/>
    </source>
</evidence>
<reference evidence="11 12" key="1">
    <citation type="submission" date="2018-05" db="EMBL/GenBank/DDBJ databases">
        <title>Draft genome sequence of Scytalidium lignicola DSM 105466, a ubiquitous saprotrophic fungus.</title>
        <authorList>
            <person name="Buettner E."/>
            <person name="Gebauer A.M."/>
            <person name="Hofrichter M."/>
            <person name="Liers C."/>
            <person name="Kellner H."/>
        </authorList>
    </citation>
    <scope>NUCLEOTIDE SEQUENCE [LARGE SCALE GENOMIC DNA]</scope>
    <source>
        <strain evidence="11 12">DSM 105466</strain>
    </source>
</reference>
<feature type="region of interest" description="Disordered" evidence="6">
    <location>
        <begin position="947"/>
        <end position="970"/>
    </location>
</feature>
<keyword evidence="4" id="KW-0347">Helicase</keyword>
<feature type="domain" description="Helicase SEN1 beta-barrel" evidence="10">
    <location>
        <begin position="1149"/>
        <end position="1249"/>
    </location>
</feature>
<dbReference type="Pfam" id="PF12726">
    <property type="entry name" value="SEN1_N"/>
    <property type="match status" value="1"/>
</dbReference>
<evidence type="ECO:0000313" key="11">
    <source>
        <dbReference type="EMBL" id="RFU32526.1"/>
    </source>
</evidence>
<keyword evidence="3" id="KW-0378">Hydrolase</keyword>